<reference evidence="1 2" key="1">
    <citation type="submission" date="2022-04" db="EMBL/GenBank/DDBJ databases">
        <title>Genome diversity in the genus Frankia.</title>
        <authorList>
            <person name="Carlos-Shanley C."/>
            <person name="Hahn D."/>
        </authorList>
    </citation>
    <scope>NUCLEOTIDE SEQUENCE [LARGE SCALE GENOMIC DNA]</scope>
    <source>
        <strain evidence="1 2">Ag45/Mut15</strain>
    </source>
</reference>
<gene>
    <name evidence="1" type="ORF">MXD59_14335</name>
</gene>
<dbReference type="PANTHER" id="PTHR34817:SF1">
    <property type="entry name" value="NUCLEOTIDYLTRANSFERASE"/>
    <property type="match status" value="1"/>
</dbReference>
<dbReference type="Pfam" id="PF10127">
    <property type="entry name" value="RlaP"/>
    <property type="match status" value="1"/>
</dbReference>
<dbReference type="PANTHER" id="PTHR34817">
    <property type="entry name" value="NUCLEOTIDYLTRANSFERASE"/>
    <property type="match status" value="1"/>
</dbReference>
<protein>
    <submittedName>
        <fullName evidence="1">Nucleotidyltransferase domain-containing protein</fullName>
    </submittedName>
</protein>
<dbReference type="InterPro" id="IPR018775">
    <property type="entry name" value="RlaP"/>
</dbReference>
<name>A0ABT0JZH7_9ACTN</name>
<evidence type="ECO:0000313" key="1">
    <source>
        <dbReference type="EMBL" id="MCK9876944.1"/>
    </source>
</evidence>
<dbReference type="Proteomes" id="UP001201873">
    <property type="component" value="Unassembled WGS sequence"/>
</dbReference>
<evidence type="ECO:0000313" key="2">
    <source>
        <dbReference type="Proteomes" id="UP001201873"/>
    </source>
</evidence>
<proteinExistence type="predicted"/>
<dbReference type="RefSeq" id="WP_248825255.1">
    <property type="nucleotide sequence ID" value="NZ_JALKFT010000013.1"/>
</dbReference>
<organism evidence="1 2">
    <name type="scientific">Frankia umida</name>
    <dbReference type="NCBI Taxonomy" id="573489"/>
    <lineage>
        <taxon>Bacteria</taxon>
        <taxon>Bacillati</taxon>
        <taxon>Actinomycetota</taxon>
        <taxon>Actinomycetes</taxon>
        <taxon>Frankiales</taxon>
        <taxon>Frankiaceae</taxon>
        <taxon>Frankia</taxon>
    </lineage>
</organism>
<accession>A0ABT0JZH7</accession>
<keyword evidence="2" id="KW-1185">Reference proteome</keyword>
<comment type="caution">
    <text evidence="1">The sequence shown here is derived from an EMBL/GenBank/DDBJ whole genome shotgun (WGS) entry which is preliminary data.</text>
</comment>
<sequence length="272" mass="30089">MATDLRPNVDYGPGEAARAGEILRSIVGSTVHGTNLEGQDDVDQLGIYIPPPEHLFGLAEPRRGGTHVWRTQPEGARSGPGDIDLTIFTLRRFLALATSGNPTIIALFFVPDDALVLRTEEGDRLRALAPAVVSQQAGQRFLGYLHSQLERMDGAGKQNRVPNRPELIARHGWDVKFGSHALRLGLQGIELLTTGRLTLPMQSHAREQVLAVRRGDVTRDRTRFLIDRAALELRELLGDPDLSRRSPLPEHPDMDAVTTYLAAAHRRSWGWT</sequence>
<dbReference type="EMBL" id="JALKFT010000013">
    <property type="protein sequence ID" value="MCK9876944.1"/>
    <property type="molecule type" value="Genomic_DNA"/>
</dbReference>